<keyword evidence="1" id="KW-0812">Transmembrane</keyword>
<name>A0ABP7WVF6_9SPHI</name>
<evidence type="ECO:0000313" key="3">
    <source>
        <dbReference type="Proteomes" id="UP001500841"/>
    </source>
</evidence>
<keyword evidence="3" id="KW-1185">Reference proteome</keyword>
<evidence type="ECO:0008006" key="4">
    <source>
        <dbReference type="Google" id="ProtNLM"/>
    </source>
</evidence>
<keyword evidence="1" id="KW-1133">Transmembrane helix</keyword>
<reference evidence="3" key="1">
    <citation type="journal article" date="2019" name="Int. J. Syst. Evol. Microbiol.">
        <title>The Global Catalogue of Microorganisms (GCM) 10K type strain sequencing project: providing services to taxonomists for standard genome sequencing and annotation.</title>
        <authorList>
            <consortium name="The Broad Institute Genomics Platform"/>
            <consortium name="The Broad Institute Genome Sequencing Center for Infectious Disease"/>
            <person name="Wu L."/>
            <person name="Ma J."/>
        </authorList>
    </citation>
    <scope>NUCLEOTIDE SEQUENCE [LARGE SCALE GENOMIC DNA]</scope>
    <source>
        <strain evidence="3">JCM 17085</strain>
    </source>
</reference>
<protein>
    <recommendedName>
        <fullName evidence="4">DUF4834 family protein</fullName>
    </recommendedName>
</protein>
<keyword evidence="1" id="KW-0472">Membrane</keyword>
<comment type="caution">
    <text evidence="2">The sequence shown here is derived from an EMBL/GenBank/DDBJ whole genome shotgun (WGS) entry which is preliminary data.</text>
</comment>
<proteinExistence type="predicted"/>
<organism evidence="2 3">
    <name type="scientific">Mucilaginibacter panaciglaebae</name>
    <dbReference type="NCBI Taxonomy" id="502331"/>
    <lineage>
        <taxon>Bacteria</taxon>
        <taxon>Pseudomonadati</taxon>
        <taxon>Bacteroidota</taxon>
        <taxon>Sphingobacteriia</taxon>
        <taxon>Sphingobacteriales</taxon>
        <taxon>Sphingobacteriaceae</taxon>
        <taxon>Mucilaginibacter</taxon>
    </lineage>
</organism>
<sequence>MEYILHFIFYVIAILYLVRALLRWAIPALFQSVVNKAQQQHQQANYQGRRQEQAGRIKVDYVPEKKDKSNFTDKAGEFVDYEEVK</sequence>
<dbReference type="EMBL" id="BAABCV010000007">
    <property type="protein sequence ID" value="GAA4097912.1"/>
    <property type="molecule type" value="Genomic_DNA"/>
</dbReference>
<dbReference type="Pfam" id="PF16118">
    <property type="entry name" value="DUF4834"/>
    <property type="match status" value="1"/>
</dbReference>
<dbReference type="InterPro" id="IPR032272">
    <property type="entry name" value="DUF4834"/>
</dbReference>
<dbReference type="RefSeq" id="WP_345104102.1">
    <property type="nucleotide sequence ID" value="NZ_BAABCV010000007.1"/>
</dbReference>
<accession>A0ABP7WVF6</accession>
<feature type="transmembrane region" description="Helical" evidence="1">
    <location>
        <begin position="7"/>
        <end position="26"/>
    </location>
</feature>
<dbReference type="Proteomes" id="UP001500841">
    <property type="component" value="Unassembled WGS sequence"/>
</dbReference>
<evidence type="ECO:0000313" key="2">
    <source>
        <dbReference type="EMBL" id="GAA4097912.1"/>
    </source>
</evidence>
<gene>
    <name evidence="2" type="ORF">GCM10022392_21940</name>
</gene>
<evidence type="ECO:0000256" key="1">
    <source>
        <dbReference type="SAM" id="Phobius"/>
    </source>
</evidence>